<comment type="caution">
    <text evidence="6">The sequence shown here is derived from an EMBL/GenBank/DDBJ whole genome shotgun (WGS) entry which is preliminary data.</text>
</comment>
<evidence type="ECO:0000256" key="4">
    <source>
        <dbReference type="ARBA" id="ARBA00023136"/>
    </source>
</evidence>
<evidence type="ECO:0000313" key="6">
    <source>
        <dbReference type="EMBL" id="TYP94463.1"/>
    </source>
</evidence>
<feature type="transmembrane region" description="Helical" evidence="5">
    <location>
        <begin position="41"/>
        <end position="59"/>
    </location>
</feature>
<evidence type="ECO:0000256" key="2">
    <source>
        <dbReference type="ARBA" id="ARBA00022692"/>
    </source>
</evidence>
<dbReference type="PANTHER" id="PTHR43701:SF5">
    <property type="entry name" value="MEMBRANE TRANSPORTER PROTEIN-RELATED"/>
    <property type="match status" value="1"/>
</dbReference>
<dbReference type="AlphaFoldDB" id="A0A5S5DEI7"/>
<evidence type="ECO:0000256" key="5">
    <source>
        <dbReference type="RuleBase" id="RU363041"/>
    </source>
</evidence>
<dbReference type="OrthoDB" id="560496at2"/>
<keyword evidence="3 5" id="KW-1133">Transmembrane helix</keyword>
<feature type="transmembrane region" description="Helical" evidence="5">
    <location>
        <begin position="95"/>
        <end position="112"/>
    </location>
</feature>
<sequence>MYWELYLFFLGISFVYAAVGFGGGSSYLALLAIYGMPYLELRLTVLVCNVIVVTGSVFVHLRVGQLNWRRTLPLVAASVPMAYLGAVVKISQHAFFCILGISLLAAAVLLWMEKKTEPDDHDVPEKKPAVKSAIWGSGIGFLSGMVGIGGGIFLSPVLNLARWDTAKKIAATASLFILVNSIVGIAGQWKQSLENVDVVRMSSLCMMTLIGGQMGANLAIGWEPLVIKRVTAILVLIAGVNVLAKNVPFIWS</sequence>
<organism evidence="6 7">
    <name type="scientific">Sphingobacterium allocomposti</name>
    <dbReference type="NCBI Taxonomy" id="415956"/>
    <lineage>
        <taxon>Bacteria</taxon>
        <taxon>Pseudomonadati</taxon>
        <taxon>Bacteroidota</taxon>
        <taxon>Sphingobacteriia</taxon>
        <taxon>Sphingobacteriales</taxon>
        <taxon>Sphingobacteriaceae</taxon>
        <taxon>Sphingobacterium</taxon>
    </lineage>
</organism>
<evidence type="ECO:0000256" key="3">
    <source>
        <dbReference type="ARBA" id="ARBA00022989"/>
    </source>
</evidence>
<dbReference type="PANTHER" id="PTHR43701">
    <property type="entry name" value="MEMBRANE TRANSPORTER PROTEIN MJ0441-RELATED"/>
    <property type="match status" value="1"/>
</dbReference>
<keyword evidence="5" id="KW-1003">Cell membrane</keyword>
<evidence type="ECO:0000313" key="7">
    <source>
        <dbReference type="Proteomes" id="UP000325105"/>
    </source>
</evidence>
<reference evidence="6 7" key="1">
    <citation type="submission" date="2019-07" db="EMBL/GenBank/DDBJ databases">
        <title>Genomic Encyclopedia of Archaeal and Bacterial Type Strains, Phase II (KMG-II): from individual species to whole genera.</title>
        <authorList>
            <person name="Goeker M."/>
        </authorList>
    </citation>
    <scope>NUCLEOTIDE SEQUENCE [LARGE SCALE GENOMIC DNA]</scope>
    <source>
        <strain evidence="6 7">DSM 18850</strain>
    </source>
</reference>
<dbReference type="InterPro" id="IPR051598">
    <property type="entry name" value="TSUP/Inactive_protease-like"/>
</dbReference>
<evidence type="ECO:0000256" key="1">
    <source>
        <dbReference type="ARBA" id="ARBA00004141"/>
    </source>
</evidence>
<protein>
    <recommendedName>
        <fullName evidence="5">Probable membrane transporter protein</fullName>
    </recommendedName>
</protein>
<feature type="transmembrane region" description="Helical" evidence="5">
    <location>
        <begin position="201"/>
        <end position="220"/>
    </location>
</feature>
<name>A0A5S5DEI7_9SPHI</name>
<dbReference type="GO" id="GO:0005886">
    <property type="term" value="C:plasma membrane"/>
    <property type="evidence" value="ECO:0007669"/>
    <property type="project" value="UniProtKB-SubCell"/>
</dbReference>
<proteinExistence type="inferred from homology"/>
<accession>A0A5S5DEI7</accession>
<gene>
    <name evidence="6" type="ORF">BC792_112128</name>
</gene>
<feature type="transmembrane region" description="Helical" evidence="5">
    <location>
        <begin position="169"/>
        <end position="189"/>
    </location>
</feature>
<feature type="transmembrane region" description="Helical" evidence="5">
    <location>
        <begin position="71"/>
        <end position="88"/>
    </location>
</feature>
<dbReference type="RefSeq" id="WP_148908944.1">
    <property type="nucleotide sequence ID" value="NZ_VNHX01000012.1"/>
</dbReference>
<dbReference type="InterPro" id="IPR002781">
    <property type="entry name" value="TM_pro_TauE-like"/>
</dbReference>
<dbReference type="Pfam" id="PF01925">
    <property type="entry name" value="TauE"/>
    <property type="match status" value="1"/>
</dbReference>
<dbReference type="EMBL" id="VNHX01000012">
    <property type="protein sequence ID" value="TYP94463.1"/>
    <property type="molecule type" value="Genomic_DNA"/>
</dbReference>
<keyword evidence="7" id="KW-1185">Reference proteome</keyword>
<feature type="transmembrane region" description="Helical" evidence="5">
    <location>
        <begin position="132"/>
        <end position="157"/>
    </location>
</feature>
<dbReference type="Proteomes" id="UP000325105">
    <property type="component" value="Unassembled WGS sequence"/>
</dbReference>
<comment type="subcellular location">
    <subcellularLocation>
        <location evidence="5">Cell membrane</location>
        <topology evidence="5">Multi-pass membrane protein</topology>
    </subcellularLocation>
    <subcellularLocation>
        <location evidence="1">Membrane</location>
        <topology evidence="1">Multi-pass membrane protein</topology>
    </subcellularLocation>
</comment>
<feature type="transmembrane region" description="Helical" evidence="5">
    <location>
        <begin position="6"/>
        <end position="34"/>
    </location>
</feature>
<feature type="transmembrane region" description="Helical" evidence="5">
    <location>
        <begin position="232"/>
        <end position="251"/>
    </location>
</feature>
<keyword evidence="2 5" id="KW-0812">Transmembrane</keyword>
<keyword evidence="4 5" id="KW-0472">Membrane</keyword>
<comment type="similarity">
    <text evidence="5">Belongs to the 4-toluene sulfonate uptake permease (TSUP) (TC 2.A.102) family.</text>
</comment>